<evidence type="ECO:0000256" key="1">
    <source>
        <dbReference type="SAM" id="Phobius"/>
    </source>
</evidence>
<keyword evidence="3" id="KW-1185">Reference proteome</keyword>
<evidence type="ECO:0000313" key="3">
    <source>
        <dbReference type="Proteomes" id="UP000238642"/>
    </source>
</evidence>
<dbReference type="EMBL" id="PVBS01000001">
    <property type="protein sequence ID" value="PRD56394.1"/>
    <property type="molecule type" value="Genomic_DNA"/>
</dbReference>
<evidence type="ECO:0000313" key="2">
    <source>
        <dbReference type="EMBL" id="PRD56394.1"/>
    </source>
</evidence>
<dbReference type="GO" id="GO:0016788">
    <property type="term" value="F:hydrolase activity, acting on ester bonds"/>
    <property type="evidence" value="ECO:0007669"/>
    <property type="project" value="InterPro"/>
</dbReference>
<dbReference type="Gene3D" id="1.10.575.10">
    <property type="entry name" value="P1 Nuclease"/>
    <property type="match status" value="1"/>
</dbReference>
<dbReference type="CDD" id="cd10981">
    <property type="entry name" value="ZnPC_S1P1"/>
    <property type="match status" value="1"/>
</dbReference>
<name>A0A2S9JT17_9SPHI</name>
<reference evidence="2 3" key="1">
    <citation type="submission" date="2018-02" db="EMBL/GenBank/DDBJ databases">
        <title>The draft genome of Sphingobacterium gobiense H7.</title>
        <authorList>
            <person name="Li L."/>
            <person name="Liu L."/>
            <person name="Zhang X."/>
            <person name="Wang T."/>
            <person name="Liang L."/>
        </authorList>
    </citation>
    <scope>NUCLEOTIDE SEQUENCE [LARGE SCALE GENOMIC DNA]</scope>
    <source>
        <strain evidence="2 3">ACCC 05757</strain>
    </source>
</reference>
<gene>
    <name evidence="2" type="ORF">C5749_03815</name>
</gene>
<dbReference type="AlphaFoldDB" id="A0A2S9JT17"/>
<evidence type="ECO:0008006" key="4">
    <source>
        <dbReference type="Google" id="ProtNLM"/>
    </source>
</evidence>
<dbReference type="RefSeq" id="WP_105723162.1">
    <property type="nucleotide sequence ID" value="NZ_PVBS01000001.1"/>
</dbReference>
<keyword evidence="1" id="KW-0472">Membrane</keyword>
<dbReference type="Proteomes" id="UP000238642">
    <property type="component" value="Unassembled WGS sequence"/>
</dbReference>
<protein>
    <recommendedName>
        <fullName evidence="4">S1/P1 Nuclease</fullName>
    </recommendedName>
</protein>
<comment type="caution">
    <text evidence="2">The sequence shown here is derived from an EMBL/GenBank/DDBJ whole genome shotgun (WGS) entry which is preliminary data.</text>
</comment>
<dbReference type="OrthoDB" id="267579at2"/>
<dbReference type="InterPro" id="IPR008947">
    <property type="entry name" value="PLipase_C/P1_nuclease_dom_sf"/>
</dbReference>
<keyword evidence="1" id="KW-1133">Transmembrane helix</keyword>
<organism evidence="2 3">
    <name type="scientific">Sphingobacterium gobiense</name>
    <dbReference type="NCBI Taxonomy" id="1382456"/>
    <lineage>
        <taxon>Bacteria</taxon>
        <taxon>Pseudomonadati</taxon>
        <taxon>Bacteroidota</taxon>
        <taxon>Sphingobacteriia</taxon>
        <taxon>Sphingobacteriales</taxon>
        <taxon>Sphingobacteriaceae</taxon>
        <taxon>Sphingobacterium</taxon>
    </lineage>
</organism>
<feature type="transmembrane region" description="Helical" evidence="1">
    <location>
        <begin position="6"/>
        <end position="24"/>
    </location>
</feature>
<accession>A0A2S9JT17</accession>
<dbReference type="SUPFAM" id="SSF48537">
    <property type="entry name" value="Phospholipase C/P1 nuclease"/>
    <property type="match status" value="1"/>
</dbReference>
<keyword evidence="1" id="KW-0812">Transmembrane</keyword>
<proteinExistence type="predicted"/>
<sequence length="313" mass="36579">MYNKFYYLLGMLLMLILSSWGFYAHKKINHVAVFTLPTQLATFYKKHINLITEKAVDADKRCYVDSLESPRHFIDVEKFEAGNMDSIPIHWSQATAKYHERKLRARGIVPWQIYFTYQKLVKAFRENNTVAIIRHSADLGHYVSDAHVPLHTTQNYNGQLTGQIGIHAFWETRLPEMFGEDYNLFVGKAYYLDSPLDSAWTIIRESNALVDAVLQLEKELSETFPKHLQRSYITRNNVLISTYSDAYARAYHQRMQGMVEERMRKSVQRTGSFWFSAWVDAGQPALKGKFNGDQKEEKSDIQHEKIIGREEWH</sequence>